<name>A0A087VT97_9BIFI</name>
<dbReference type="AlphaFoldDB" id="A0A087VT97"/>
<keyword evidence="3" id="KW-1185">Reference proteome</keyword>
<dbReference type="Proteomes" id="UP000028569">
    <property type="component" value="Chromosome"/>
</dbReference>
<dbReference type="RefSeq" id="WP_033491580.1">
    <property type="nucleotide sequence ID" value="NZ_CP006018.1"/>
</dbReference>
<protein>
    <submittedName>
        <fullName evidence="2">Uncharacterized protein</fullName>
    </submittedName>
</protein>
<feature type="compositionally biased region" description="Basic and acidic residues" evidence="1">
    <location>
        <begin position="63"/>
        <end position="85"/>
    </location>
</feature>
<accession>A0A087VT97</accession>
<feature type="region of interest" description="Disordered" evidence="1">
    <location>
        <begin position="50"/>
        <end position="108"/>
    </location>
</feature>
<evidence type="ECO:0000256" key="1">
    <source>
        <dbReference type="SAM" id="MobiDB-lite"/>
    </source>
</evidence>
<reference evidence="2 3" key="1">
    <citation type="journal article" date="2014" name="Appl. Environ. Microbiol.">
        <title>Genomic encyclopedia of type strains of the genus Bifidobacterium.</title>
        <authorList>
            <person name="Milani C."/>
            <person name="Lugli G.A."/>
            <person name="Duranti S."/>
            <person name="Turroni F."/>
            <person name="Bottacini F."/>
            <person name="Mangifesta M."/>
            <person name="Sanchez B."/>
            <person name="Viappiani A."/>
            <person name="Mancabelli L."/>
            <person name="Taminiau B."/>
            <person name="Delcenserie V."/>
            <person name="Barrangou R."/>
            <person name="Margolles A."/>
            <person name="van Sinderen D."/>
            <person name="Ventura M."/>
        </authorList>
    </citation>
    <scope>NUCLEOTIDE SEQUENCE [LARGE SCALE GENOMIC DNA]</scope>
    <source>
        <strain evidence="2 3">LMG 11587</strain>
    </source>
</reference>
<dbReference type="EMBL" id="CP006018">
    <property type="protein sequence ID" value="AIC91569.1"/>
    <property type="molecule type" value="Genomic_DNA"/>
</dbReference>
<feature type="compositionally biased region" description="Polar residues" evidence="1">
    <location>
        <begin position="50"/>
        <end position="62"/>
    </location>
</feature>
<evidence type="ECO:0000313" key="2">
    <source>
        <dbReference type="EMBL" id="AIC91569.1"/>
    </source>
</evidence>
<dbReference type="PROSITE" id="PS51257">
    <property type="entry name" value="PROKAR_LIPOPROTEIN"/>
    <property type="match status" value="1"/>
</dbReference>
<dbReference type="OrthoDB" id="5189092at2"/>
<dbReference type="HOGENOM" id="CLU_075791_0_0_11"/>
<organism evidence="2 3">
    <name type="scientific">Bifidobacterium [indicum] DSM 20214 = LMG 11587</name>
    <dbReference type="NCBI Taxonomy" id="1341694"/>
    <lineage>
        <taxon>Bacteria</taxon>
        <taxon>Bacillati</taxon>
        <taxon>Actinomycetota</taxon>
        <taxon>Actinomycetes</taxon>
        <taxon>Bifidobacteriales</taxon>
        <taxon>Bifidobacteriaceae</taxon>
        <taxon>Bifidobacterium</taxon>
    </lineage>
</organism>
<evidence type="ECO:0000313" key="3">
    <source>
        <dbReference type="Proteomes" id="UP000028569"/>
    </source>
</evidence>
<proteinExistence type="predicted"/>
<dbReference type="KEGG" id="bii:BINDI_0284"/>
<gene>
    <name evidence="2" type="ORF">BINDI_0284</name>
</gene>
<sequence length="224" mass="23891">MAKRKISKKQQRIYRRRRIIALVLALLFLLACAGIIWGIGAGIHALREGSTQGDKATTSQEGSKAKDGKASRKESDGKKAAEKQRAANQTSGVKKCGPDDITLDLSAPDPTTGVGGSIDFTAAVQYKGTGSCLIDASDSGRVLVITSGEQNIWRSDSCPSKTRSLLMATGDKDVQTITWNADASQEQCQPDDNLPRVDAGSYSAQLVLKSNDKVKSQVVPVLVQ</sequence>